<name>A0A2A9EIQ6_9MICO</name>
<protein>
    <submittedName>
        <fullName evidence="1">Glycosyl transferase family 1</fullName>
    </submittedName>
</protein>
<sequence>MTTMSLTGKTLDAVVGNPVGRRLLTTAVRTSMRLPAPDGSAAARARWTGHLLLGRGRPGEAAAVLATAERAERAPARRAELAAARALAELAAGHEPADLDDCIRGALALADDALGADALDADALRDSGQAEHADLDRAALRLFEALSLAFHPSRHFGARRSPLLAAPDDFMAPFRASRAFARLGASPAPRARRPRTRTRRLLVVAAGNFTFVRDIVADYRGTDGLEVRTLDLDDVRGLGNQLDVKELTRARLRRGTTGERLPVPESVAETLDWADTILVEWGHRALAWVSLLEGLDARIVARVHRYEALTPLPMLTDWSAVDDAVFISPAFRDVVRRTAPAVEGTRLAVVPNRADLAACRREKTPDAARTVALVGWDRMVKDPAWALDVLDRLRARDERWRLLLIGSDTPSEPWPEAREYFARVQERIDAAGGAVEVRGHTDDVPGALREVGVILSTSLQESAHVSLLQGVASGALPVVRDWPDLAGWGGPAELYPRDWVVTTPDEAAARVIAAGAEPHAGDAARTAQAWAVDNRDWAAVRPRFDAVVLGAEETP</sequence>
<dbReference type="GO" id="GO:0016740">
    <property type="term" value="F:transferase activity"/>
    <property type="evidence" value="ECO:0007669"/>
    <property type="project" value="UniProtKB-KW"/>
</dbReference>
<keyword evidence="1" id="KW-0808">Transferase</keyword>
<dbReference type="Gene3D" id="3.40.50.2000">
    <property type="entry name" value="Glycogen Phosphorylase B"/>
    <property type="match status" value="1"/>
</dbReference>
<dbReference type="Proteomes" id="UP000222106">
    <property type="component" value="Unassembled WGS sequence"/>
</dbReference>
<dbReference type="AlphaFoldDB" id="A0A2A9EIQ6"/>
<evidence type="ECO:0000313" key="2">
    <source>
        <dbReference type="Proteomes" id="UP000222106"/>
    </source>
</evidence>
<reference evidence="1 2" key="1">
    <citation type="submission" date="2017-10" db="EMBL/GenBank/DDBJ databases">
        <title>Sequencing the genomes of 1000 actinobacteria strains.</title>
        <authorList>
            <person name="Klenk H.-P."/>
        </authorList>
    </citation>
    <scope>NUCLEOTIDE SEQUENCE [LARGE SCALE GENOMIC DNA]</scope>
    <source>
        <strain evidence="1 2">DSM 21838</strain>
    </source>
</reference>
<comment type="caution">
    <text evidence="1">The sequence shown here is derived from an EMBL/GenBank/DDBJ whole genome shotgun (WGS) entry which is preliminary data.</text>
</comment>
<dbReference type="EMBL" id="PDJI01000004">
    <property type="protein sequence ID" value="PFG38703.1"/>
    <property type="molecule type" value="Genomic_DNA"/>
</dbReference>
<gene>
    <name evidence="1" type="ORF">ATJ97_1189</name>
</gene>
<organism evidence="1 2">
    <name type="scientific">Georgenia soli</name>
    <dbReference type="NCBI Taxonomy" id="638953"/>
    <lineage>
        <taxon>Bacteria</taxon>
        <taxon>Bacillati</taxon>
        <taxon>Actinomycetota</taxon>
        <taxon>Actinomycetes</taxon>
        <taxon>Micrococcales</taxon>
        <taxon>Bogoriellaceae</taxon>
        <taxon>Georgenia</taxon>
    </lineage>
</organism>
<accession>A0A2A9EIQ6</accession>
<evidence type="ECO:0000313" key="1">
    <source>
        <dbReference type="EMBL" id="PFG38703.1"/>
    </source>
</evidence>
<keyword evidence="2" id="KW-1185">Reference proteome</keyword>
<proteinExistence type="predicted"/>
<dbReference type="SUPFAM" id="SSF53756">
    <property type="entry name" value="UDP-Glycosyltransferase/glycogen phosphorylase"/>
    <property type="match status" value="1"/>
</dbReference>
<dbReference type="Pfam" id="PF13692">
    <property type="entry name" value="Glyco_trans_1_4"/>
    <property type="match status" value="1"/>
</dbReference>